<organism evidence="4 5">
    <name type="scientific">Pseudomonas lutea</name>
    <dbReference type="NCBI Taxonomy" id="243924"/>
    <lineage>
        <taxon>Bacteria</taxon>
        <taxon>Pseudomonadati</taxon>
        <taxon>Pseudomonadota</taxon>
        <taxon>Gammaproteobacteria</taxon>
        <taxon>Pseudomonadales</taxon>
        <taxon>Pseudomonadaceae</taxon>
        <taxon>Pseudomonas</taxon>
    </lineage>
</organism>
<dbReference type="InterPro" id="IPR036291">
    <property type="entry name" value="NAD(P)-bd_dom_sf"/>
</dbReference>
<reference evidence="4 5" key="1">
    <citation type="journal article" date="2020" name="FEMS Microbiol. Ecol.">
        <title>Temporal dynamics of bacterial communities during seed development and maturation.</title>
        <authorList>
            <person name="Chesneau G."/>
            <person name="Torres-Cortes G."/>
            <person name="Briand M."/>
            <person name="Darrasse A."/>
            <person name="Preveaux A."/>
            <person name="Marais C."/>
            <person name="Jacques M.A."/>
            <person name="Shade A."/>
            <person name="Barret M."/>
        </authorList>
    </citation>
    <scope>NUCLEOTIDE SEQUENCE [LARGE SCALE GENOMIC DNA]</scope>
    <source>
        <strain evidence="4 5">CFBP13723</strain>
    </source>
</reference>
<evidence type="ECO:0000256" key="3">
    <source>
        <dbReference type="SAM" id="Phobius"/>
    </source>
</evidence>
<proteinExistence type="inferred from homology"/>
<keyword evidence="2" id="KW-0560">Oxidoreductase</keyword>
<gene>
    <name evidence="4" type="ORF">IFT62_04620</name>
</gene>
<feature type="transmembrane region" description="Helical" evidence="3">
    <location>
        <begin position="136"/>
        <end position="158"/>
    </location>
</feature>
<evidence type="ECO:0000313" key="4">
    <source>
        <dbReference type="EMBL" id="MBD8120487.1"/>
    </source>
</evidence>
<sequence length="169" mass="18404">MPVGQPVKQATQVAIVTDGSRGIGRHTVMCLARRGVHSIFTYQTAEAQAQEVVALTAEAGAKAIALQLDVANSTSFADFARRVQASLAELGVDCFDYLVNIVRRNRRRAVHRRSHQRTLPQQMFDGLRDTIDPSIVAVPMLLLVVGLAGLLTTTWLSLRSSRTLNQPAA</sequence>
<evidence type="ECO:0000313" key="5">
    <source>
        <dbReference type="Proteomes" id="UP000625247"/>
    </source>
</evidence>
<dbReference type="EMBL" id="JACYNP010000002">
    <property type="protein sequence ID" value="MBD8120487.1"/>
    <property type="molecule type" value="Genomic_DNA"/>
</dbReference>
<evidence type="ECO:0000256" key="2">
    <source>
        <dbReference type="ARBA" id="ARBA00023002"/>
    </source>
</evidence>
<keyword evidence="3" id="KW-0812">Transmembrane</keyword>
<keyword evidence="3" id="KW-0472">Membrane</keyword>
<dbReference type="PANTHER" id="PTHR48107">
    <property type="entry name" value="NADPH-DEPENDENT ALDEHYDE REDUCTASE-LIKE PROTEIN, CHLOROPLASTIC-RELATED"/>
    <property type="match status" value="1"/>
</dbReference>
<accession>A0ABR9A363</accession>
<protein>
    <submittedName>
        <fullName evidence="4">SDR family NAD(P)-dependent oxidoreductase</fullName>
    </submittedName>
</protein>
<keyword evidence="3" id="KW-1133">Transmembrane helix</keyword>
<dbReference type="SUPFAM" id="SSF51735">
    <property type="entry name" value="NAD(P)-binding Rossmann-fold domains"/>
    <property type="match status" value="1"/>
</dbReference>
<dbReference type="Pfam" id="PF00106">
    <property type="entry name" value="adh_short"/>
    <property type="match status" value="1"/>
</dbReference>
<name>A0ABR9A363_9PSED</name>
<evidence type="ECO:0000256" key="1">
    <source>
        <dbReference type="ARBA" id="ARBA00006484"/>
    </source>
</evidence>
<comment type="similarity">
    <text evidence="1">Belongs to the short-chain dehydrogenases/reductases (SDR) family.</text>
</comment>
<comment type="caution">
    <text evidence="4">The sequence shown here is derived from an EMBL/GenBank/DDBJ whole genome shotgun (WGS) entry which is preliminary data.</text>
</comment>
<dbReference type="Proteomes" id="UP000625247">
    <property type="component" value="Unassembled WGS sequence"/>
</dbReference>
<keyword evidence="5" id="KW-1185">Reference proteome</keyword>
<dbReference type="Gene3D" id="3.40.50.720">
    <property type="entry name" value="NAD(P)-binding Rossmann-like Domain"/>
    <property type="match status" value="1"/>
</dbReference>
<dbReference type="PANTHER" id="PTHR48107:SF7">
    <property type="entry name" value="RE15974P"/>
    <property type="match status" value="1"/>
</dbReference>
<dbReference type="InterPro" id="IPR002347">
    <property type="entry name" value="SDR_fam"/>
</dbReference>